<sequence length="276" mass="30064">WRNRVGYSLESVRGIMADIASDQGEIRFVKNVNSGQMVPIEDMEPPTDLWVHSVPVESPDPSLYIAALRRGDIVFVSEFSLVSVGQSLLRIVTGDLFQSGGSDAVHCFIVVDPDVSHAGVAHVTNTGACINLISQSKVPDPGSVRTGRVYRLRADITGEVGRLAAQEALALVDAKVAFGVTKSITSVFKDARVGEFLSQKRHSFSTTLEMFCTEFVMMSIQAAIIELNALDAVSLVRALDIDGSACTPMKLEGFLRDNSKLFGDWREVGTCRFEYS</sequence>
<proteinExistence type="predicted"/>
<dbReference type="Gene3D" id="3.90.1720.10">
    <property type="entry name" value="endopeptidase domain like (from Nostoc punctiforme)"/>
    <property type="match status" value="1"/>
</dbReference>
<evidence type="ECO:0000313" key="1">
    <source>
        <dbReference type="EMBL" id="CRZ11073.1"/>
    </source>
</evidence>
<accession>A0A0H5RAH3</accession>
<organism evidence="1">
    <name type="scientific">Spongospora subterranea</name>
    <dbReference type="NCBI Taxonomy" id="70186"/>
    <lineage>
        <taxon>Eukaryota</taxon>
        <taxon>Sar</taxon>
        <taxon>Rhizaria</taxon>
        <taxon>Endomyxa</taxon>
        <taxon>Phytomyxea</taxon>
        <taxon>Plasmodiophorida</taxon>
        <taxon>Plasmodiophoridae</taxon>
        <taxon>Spongospora</taxon>
    </lineage>
</organism>
<dbReference type="AlphaFoldDB" id="A0A0H5RAH3"/>
<protein>
    <submittedName>
        <fullName evidence="1">Uncharacterized protein</fullName>
    </submittedName>
</protein>
<name>A0A0H5RAH3_9EUKA</name>
<dbReference type="EMBL" id="HACM01010631">
    <property type="protein sequence ID" value="CRZ11073.1"/>
    <property type="molecule type" value="Transcribed_RNA"/>
</dbReference>
<feature type="non-terminal residue" evidence="1">
    <location>
        <position position="1"/>
    </location>
</feature>
<reference evidence="1" key="1">
    <citation type="submission" date="2015-04" db="EMBL/GenBank/DDBJ databases">
        <title>The genome sequence of the plant pathogenic Rhizarian Plasmodiophora brassicae reveals insights in its biotrophic life cycle and the origin of chitin synthesis.</title>
        <authorList>
            <person name="Schwelm A."/>
            <person name="Fogelqvist J."/>
            <person name="Knaust A."/>
            <person name="Julke S."/>
            <person name="Lilja T."/>
            <person name="Dhandapani V."/>
            <person name="Bonilla-Rosso G."/>
            <person name="Karlsson M."/>
            <person name="Shevchenko A."/>
            <person name="Choi S.R."/>
            <person name="Kim H.G."/>
            <person name="Park J.Y."/>
            <person name="Lim Y.P."/>
            <person name="Ludwig-Muller J."/>
            <person name="Dixelius C."/>
        </authorList>
    </citation>
    <scope>NUCLEOTIDE SEQUENCE</scope>
    <source>
        <tissue evidence="1">Potato root galls</tissue>
    </source>
</reference>